<evidence type="ECO:0000313" key="2">
    <source>
        <dbReference type="EMBL" id="OSS54259.1"/>
    </source>
</evidence>
<reference evidence="2 3" key="1">
    <citation type="journal article" date="2017" name="Genome Announc.">
        <title>Genome sequence of the saprophytic ascomycete Epicoccum nigrum ICMP 19927 strain isolated from New Zealand.</title>
        <authorList>
            <person name="Fokin M."/>
            <person name="Fleetwood D."/>
            <person name="Weir B.S."/>
            <person name="Villas-Boas S.G."/>
        </authorList>
    </citation>
    <scope>NUCLEOTIDE SEQUENCE [LARGE SCALE GENOMIC DNA]</scope>
    <source>
        <strain evidence="2 3">ICMP 19927</strain>
    </source>
</reference>
<feature type="domain" description="Heterokaryon incompatibility" evidence="1">
    <location>
        <begin position="26"/>
        <end position="185"/>
    </location>
</feature>
<accession>A0A1Y2MEM9</accession>
<dbReference type="PANTHER" id="PTHR10622">
    <property type="entry name" value="HET DOMAIN-CONTAINING PROTEIN"/>
    <property type="match status" value="1"/>
</dbReference>
<dbReference type="Pfam" id="PF06985">
    <property type="entry name" value="HET"/>
    <property type="match status" value="1"/>
</dbReference>
<protein>
    <recommendedName>
        <fullName evidence="1">Heterokaryon incompatibility domain-containing protein</fullName>
    </recommendedName>
</protein>
<dbReference type="Proteomes" id="UP000193240">
    <property type="component" value="Unassembled WGS sequence"/>
</dbReference>
<organism evidence="2 3">
    <name type="scientific">Epicoccum nigrum</name>
    <name type="common">Soil fungus</name>
    <name type="synonym">Epicoccum purpurascens</name>
    <dbReference type="NCBI Taxonomy" id="105696"/>
    <lineage>
        <taxon>Eukaryota</taxon>
        <taxon>Fungi</taxon>
        <taxon>Dikarya</taxon>
        <taxon>Ascomycota</taxon>
        <taxon>Pezizomycotina</taxon>
        <taxon>Dothideomycetes</taxon>
        <taxon>Pleosporomycetidae</taxon>
        <taxon>Pleosporales</taxon>
        <taxon>Pleosporineae</taxon>
        <taxon>Didymellaceae</taxon>
        <taxon>Epicoccum</taxon>
    </lineage>
</organism>
<dbReference type="EMBL" id="KZ107838">
    <property type="protein sequence ID" value="OSS54259.1"/>
    <property type="molecule type" value="Genomic_DNA"/>
</dbReference>
<dbReference type="OMA" id="GWYPAFQ"/>
<name>A0A1Y2MEM9_EPING</name>
<evidence type="ECO:0000259" key="1">
    <source>
        <dbReference type="Pfam" id="PF06985"/>
    </source>
</evidence>
<sequence>MRLLQRDGAGRYRLEKFTGDDVVPCYAILSHTWGSDNDEVTFADLENGTRTHIVGYRKLDFCAEQAAKDNLQYFWVDTCCIDKSSSAELEEAIASMFAWYRGAAVCYVYLSDVSLASITITSSQPTLQGWHAISQQIRWLTQGPMSQDSVSASITVISKRRSDEKGWYPAFQQSRWFTRGWTLQELIAPASVEFFSVDGHHLGSKHSLLEELHHITGIGVEALQAGSQPEFNFNEKFTFEERMSWMDKRQTKIKEDMAYSLLGIFDVHMVLIYGEGRDKALARLKREYLITSSDAGRSPALQVPMSQNQSTYMYHGPVFNGPVTGRNVITGMHVTGGTVNFNFK</sequence>
<dbReference type="STRING" id="105696.A0A1Y2MEM9"/>
<dbReference type="AlphaFoldDB" id="A0A1Y2MEM9"/>
<dbReference type="InParanoid" id="A0A1Y2MEM9"/>
<evidence type="ECO:0000313" key="3">
    <source>
        <dbReference type="Proteomes" id="UP000193240"/>
    </source>
</evidence>
<dbReference type="InterPro" id="IPR010730">
    <property type="entry name" value="HET"/>
</dbReference>
<keyword evidence="3" id="KW-1185">Reference proteome</keyword>
<dbReference type="PANTHER" id="PTHR10622:SF11">
    <property type="entry name" value="HET-DOMAIN-CONTAINING PROTEIN"/>
    <property type="match status" value="1"/>
</dbReference>
<proteinExistence type="predicted"/>
<gene>
    <name evidence="2" type="ORF">B5807_00139</name>
</gene>